<name>A0A1F5YQI2_9BACT</name>
<protein>
    <recommendedName>
        <fullName evidence="3">Polysaccharide lyase</fullName>
    </recommendedName>
</protein>
<gene>
    <name evidence="1" type="ORF">A3F83_10555</name>
</gene>
<dbReference type="Proteomes" id="UP000179129">
    <property type="component" value="Unassembled WGS sequence"/>
</dbReference>
<evidence type="ECO:0008006" key="3">
    <source>
        <dbReference type="Google" id="ProtNLM"/>
    </source>
</evidence>
<comment type="caution">
    <text evidence="1">The sequence shown here is derived from an EMBL/GenBank/DDBJ whole genome shotgun (WGS) entry which is preliminary data.</text>
</comment>
<reference evidence="1 2" key="1">
    <citation type="journal article" date="2016" name="Nat. Commun.">
        <title>Thousands of microbial genomes shed light on interconnected biogeochemical processes in an aquifer system.</title>
        <authorList>
            <person name="Anantharaman K."/>
            <person name="Brown C.T."/>
            <person name="Hug L.A."/>
            <person name="Sharon I."/>
            <person name="Castelle C.J."/>
            <person name="Probst A.J."/>
            <person name="Thomas B.C."/>
            <person name="Singh A."/>
            <person name="Wilkins M.J."/>
            <person name="Karaoz U."/>
            <person name="Brodie E.L."/>
            <person name="Williams K.H."/>
            <person name="Hubbard S.S."/>
            <person name="Banfield J.F."/>
        </authorList>
    </citation>
    <scope>NUCLEOTIDE SEQUENCE [LARGE SCALE GENOMIC DNA]</scope>
</reference>
<organism evidence="1 2">
    <name type="scientific">Candidatus Glassbacteria bacterium RIFCSPLOWO2_12_FULL_58_11</name>
    <dbReference type="NCBI Taxonomy" id="1817867"/>
    <lineage>
        <taxon>Bacteria</taxon>
        <taxon>Candidatus Glassiibacteriota</taxon>
    </lineage>
</organism>
<dbReference type="PROSITE" id="PS51257">
    <property type="entry name" value="PROKAR_LIPOPROTEIN"/>
    <property type="match status" value="1"/>
</dbReference>
<sequence length="289" mass="32693">MFRRHASRITGCLAALVLIGLACLSPLYCSPVIFSDDFETGELADHWDQVNIRTKANGGLETNPGRVKSGKRSLKLTATASNGQSSVAQVVRFFLPGYDKLHYRYYAMFDKDFDQGNFMHWTMIGGSRTDDKYSGFGKAGIRPDGTDFFTAMFEPGRGNKKYPPPGALQFSVSYPEMKAAGDGVYWTNSVHPEEPVVLERNRWYCLEAMVKLNEIGKTDGELAFWVDGKELLHVRDFHWRDSEVLRLNYFWFSVYIHQARQDNTCWYDDLVIGTDYVGPETGAKSADGK</sequence>
<accession>A0A1F5YQI2</accession>
<evidence type="ECO:0000313" key="1">
    <source>
        <dbReference type="EMBL" id="OGG02344.1"/>
    </source>
</evidence>
<evidence type="ECO:0000313" key="2">
    <source>
        <dbReference type="Proteomes" id="UP000179129"/>
    </source>
</evidence>
<dbReference type="STRING" id="1817867.A3F83_10555"/>
<dbReference type="AlphaFoldDB" id="A0A1F5YQI2"/>
<dbReference type="EMBL" id="MFIX01000186">
    <property type="protein sequence ID" value="OGG02344.1"/>
    <property type="molecule type" value="Genomic_DNA"/>
</dbReference>
<proteinExistence type="predicted"/>
<dbReference type="Gene3D" id="2.60.120.200">
    <property type="match status" value="1"/>
</dbReference>